<dbReference type="WBParaSite" id="maker-uti_cns_0045652-snap-gene-0.26-mRNA-1">
    <property type="protein sequence ID" value="maker-uti_cns_0045652-snap-gene-0.26-mRNA-1"/>
    <property type="gene ID" value="maker-uti_cns_0045652-snap-gene-0.26"/>
</dbReference>
<reference evidence="3 4" key="1">
    <citation type="submission" date="2016-11" db="UniProtKB">
        <authorList>
            <consortium name="WormBaseParasite"/>
        </authorList>
    </citation>
    <scope>IDENTIFICATION</scope>
</reference>
<evidence type="ECO:0000313" key="4">
    <source>
        <dbReference type="WBParaSite" id="maker-uti_cns_0000226-snap-gene-0.11-mRNA-1"/>
    </source>
</evidence>
<dbReference type="Proteomes" id="UP000095280">
    <property type="component" value="Unplaced"/>
</dbReference>
<organism evidence="2 3">
    <name type="scientific">Macrostomum lignano</name>
    <dbReference type="NCBI Taxonomy" id="282301"/>
    <lineage>
        <taxon>Eukaryota</taxon>
        <taxon>Metazoa</taxon>
        <taxon>Spiralia</taxon>
        <taxon>Lophotrochozoa</taxon>
        <taxon>Platyhelminthes</taxon>
        <taxon>Rhabditophora</taxon>
        <taxon>Macrostomorpha</taxon>
        <taxon>Macrostomida</taxon>
        <taxon>Macrostomidae</taxon>
        <taxon>Macrostomum</taxon>
    </lineage>
</organism>
<name>A0A1I8FWF5_9PLAT</name>
<protein>
    <submittedName>
        <fullName evidence="3 4">Mab-21 domain-containing protein</fullName>
    </submittedName>
</protein>
<dbReference type="WBParaSite" id="maker-uti_cns_0000226-snap-gene-0.11-mRNA-1">
    <property type="protein sequence ID" value="maker-uti_cns_0000226-snap-gene-0.11-mRNA-1"/>
    <property type="gene ID" value="maker-uti_cns_0000226-snap-gene-0.11"/>
</dbReference>
<feature type="region of interest" description="Disordered" evidence="1">
    <location>
        <begin position="660"/>
        <end position="679"/>
    </location>
</feature>
<evidence type="ECO:0000256" key="1">
    <source>
        <dbReference type="SAM" id="MobiDB-lite"/>
    </source>
</evidence>
<evidence type="ECO:0000313" key="2">
    <source>
        <dbReference type="Proteomes" id="UP000095280"/>
    </source>
</evidence>
<proteinExistence type="predicted"/>
<dbReference type="AlphaFoldDB" id="A0A1I8FWF5"/>
<dbReference type="WBParaSite" id="maker-uti_cns_0000145-snap-gene-0.18-mRNA-1">
    <property type="protein sequence ID" value="maker-uti_cns_0000145-snap-gene-0.18-mRNA-1"/>
    <property type="gene ID" value="maker-uti_cns_0000145-snap-gene-0.18"/>
</dbReference>
<accession>A0A1I8FWF5</accession>
<keyword evidence="2" id="KW-1185">Reference proteome</keyword>
<evidence type="ECO:0000313" key="3">
    <source>
        <dbReference type="WBParaSite" id="maker-uti_cns_0000145-snap-gene-0.18-mRNA-1"/>
    </source>
</evidence>
<sequence>MRKSQMEAVLDKQWDVAKSIVSLEPDNSGTHDEQPKIFLNLPKAMHHGWDNKYVIGVGEGFFGANHCNTKWLLNIMGDGGDCRLLRMLKQGRTRILFETDKYYQLLDQPSLYLKGNALERSMFNSKTVLFMNSFGIAVYLRYYGALKVLSKQQKFRKPMIYYNQDNYASFVNDTSCGDIMLFHYDYIILKREAYGAIPHLLAIRWAPGDPSKLVYRRRYYQYITPFLDWVDVCRNVLKRKPSLQLSKVSQQLIESRSPQFKLIDLKEMGQVMLEYFELKKLNSENFNDPNSFGMYAGRKLLHDKEPSMPSDYVKVFEHKPARPVIPHAVSAPRRFLSYTYYYDYENLTTLSQILSVTEVFQKNRYFCCDRHCSEALWHKDPLLFQIYEIVNLHCLEDLDADAESEKVKKVVLREQNWSDIASKPHMLCWFHRYDIMNCISLLFGVLQTCLLKNFPAIIIDRICKILLDILISSEFIEPFLSYSFYDTFFGLTSLSNCVPGLQSTSVMRVMKKAPLMLTQFYSIPQISDMFSMSFWRKRDSSNDDRPSTLDEVGDFLVTRKRLMSMRIMAGEGGEGMSCTSAMGSAGSIIMFARDYEKMCEVSQAEEEAVDTGKSDTIKKAQDEMLHIQRYTRQEIDFRYSSLFGQSFRYAVGRPKLVLDESKTLSQNEKESRDVPTKLP</sequence>